<dbReference type="InterPro" id="IPR003848">
    <property type="entry name" value="DUF218"/>
</dbReference>
<dbReference type="PANTHER" id="PTHR30336:SF20">
    <property type="entry name" value="DUF218 DOMAIN-CONTAINING PROTEIN"/>
    <property type="match status" value="1"/>
</dbReference>
<organism evidence="2 3">
    <name type="scientific">Vibrio marinisediminis</name>
    <dbReference type="NCBI Taxonomy" id="2758441"/>
    <lineage>
        <taxon>Bacteria</taxon>
        <taxon>Pseudomonadati</taxon>
        <taxon>Pseudomonadota</taxon>
        <taxon>Gammaproteobacteria</taxon>
        <taxon>Vibrionales</taxon>
        <taxon>Vibrionaceae</taxon>
        <taxon>Vibrio</taxon>
    </lineage>
</organism>
<evidence type="ECO:0000313" key="2">
    <source>
        <dbReference type="EMBL" id="MBA5760771.1"/>
    </source>
</evidence>
<dbReference type="AlphaFoldDB" id="A0A7W2FMD6"/>
<evidence type="ECO:0000313" key="3">
    <source>
        <dbReference type="Proteomes" id="UP000571701"/>
    </source>
</evidence>
<evidence type="ECO:0000259" key="1">
    <source>
        <dbReference type="Pfam" id="PF02698"/>
    </source>
</evidence>
<dbReference type="PANTHER" id="PTHR30336">
    <property type="entry name" value="INNER MEMBRANE PROTEIN, PROBABLE PERMEASE"/>
    <property type="match status" value="1"/>
</dbReference>
<dbReference type="EMBL" id="JACFYF010000001">
    <property type="protein sequence ID" value="MBA5760771.1"/>
    <property type="molecule type" value="Genomic_DNA"/>
</dbReference>
<name>A0A7W2FMD6_9VIBR</name>
<dbReference type="InterPro" id="IPR051599">
    <property type="entry name" value="Cell_Envelope_Assoc"/>
</dbReference>
<sequence>MDETIENVTEVVVVLGKRLVDNQLTAEGRSRIETLARLLPELNCDALAVIFCGGRTPDQEVSEAQAMLSYLTTHFPKSAQCIKPGRILLEDRSTTTIENIANASAELIESRLCVVGSPVTVRLLSNDYHIERIIEIERLMPEQGLLNYLKLEAHKVGLELVVSLDEAQHIVATYPNQTSLGKAFLLVDQLTTYRVYLEGRVAGVFQRSLMEVREQPYQVAVIALEQLLNLPVMRQHTATLLRLREIIEQSTLSLDSLQLEQLLVEYNQRLLALNRSTDPEN</sequence>
<protein>
    <submittedName>
        <fullName evidence="2">YdcF family protein</fullName>
    </submittedName>
</protein>
<dbReference type="Pfam" id="PF02698">
    <property type="entry name" value="DUF218"/>
    <property type="match status" value="1"/>
</dbReference>
<dbReference type="CDD" id="cd06259">
    <property type="entry name" value="YdcF-like"/>
    <property type="match status" value="1"/>
</dbReference>
<proteinExistence type="predicted"/>
<dbReference type="Proteomes" id="UP000571701">
    <property type="component" value="Unassembled WGS sequence"/>
</dbReference>
<dbReference type="Gene3D" id="3.40.50.620">
    <property type="entry name" value="HUPs"/>
    <property type="match status" value="1"/>
</dbReference>
<gene>
    <name evidence="2" type="ORF">H2O73_00315</name>
</gene>
<dbReference type="InterPro" id="IPR014729">
    <property type="entry name" value="Rossmann-like_a/b/a_fold"/>
</dbReference>
<keyword evidence="3" id="KW-1185">Reference proteome</keyword>
<accession>A0A7W2FMD6</accession>
<feature type="domain" description="DUF218" evidence="1">
    <location>
        <begin position="11"/>
        <end position="136"/>
    </location>
</feature>
<comment type="caution">
    <text evidence="2">The sequence shown here is derived from an EMBL/GenBank/DDBJ whole genome shotgun (WGS) entry which is preliminary data.</text>
</comment>
<dbReference type="GO" id="GO:0005886">
    <property type="term" value="C:plasma membrane"/>
    <property type="evidence" value="ECO:0007669"/>
    <property type="project" value="TreeGrafter"/>
</dbReference>
<reference evidence="2 3" key="1">
    <citation type="submission" date="2020-07" db="EMBL/GenBank/DDBJ databases">
        <title>Vibrio marinisediminis sp. nov., isolated from marine sediment.</title>
        <authorList>
            <person name="Ji X."/>
        </authorList>
    </citation>
    <scope>NUCLEOTIDE SEQUENCE [LARGE SCALE GENOMIC DNA]</scope>
    <source>
        <strain evidence="2 3">404</strain>
    </source>
</reference>